<organism evidence="7">
    <name type="scientific">viral metagenome</name>
    <dbReference type="NCBI Taxonomy" id="1070528"/>
    <lineage>
        <taxon>unclassified sequences</taxon>
        <taxon>metagenomes</taxon>
        <taxon>organismal metagenomes</taxon>
    </lineage>
</organism>
<dbReference type="Pfam" id="PF00752">
    <property type="entry name" value="XPG_N"/>
    <property type="match status" value="1"/>
</dbReference>
<evidence type="ECO:0000259" key="6">
    <source>
        <dbReference type="SMART" id="SM00485"/>
    </source>
</evidence>
<dbReference type="GO" id="GO:0017108">
    <property type="term" value="F:5'-flap endonuclease activity"/>
    <property type="evidence" value="ECO:0007669"/>
    <property type="project" value="TreeGrafter"/>
</dbReference>
<evidence type="ECO:0000256" key="4">
    <source>
        <dbReference type="ARBA" id="ARBA00022842"/>
    </source>
</evidence>
<keyword evidence="1" id="KW-0479">Metal-binding</keyword>
<dbReference type="PROSITE" id="PS00841">
    <property type="entry name" value="XPG_1"/>
    <property type="match status" value="1"/>
</dbReference>
<dbReference type="CDD" id="cd09897">
    <property type="entry name" value="H3TH_FEN1-XPG-like"/>
    <property type="match status" value="1"/>
</dbReference>
<dbReference type="InterPro" id="IPR006086">
    <property type="entry name" value="XPG-I_dom"/>
</dbReference>
<keyword evidence="2" id="KW-0540">Nuclease</keyword>
<proteinExistence type="predicted"/>
<dbReference type="Pfam" id="PF00867">
    <property type="entry name" value="XPG_I"/>
    <property type="match status" value="1"/>
</dbReference>
<evidence type="ECO:0000313" key="7">
    <source>
        <dbReference type="EMBL" id="QHT24278.1"/>
    </source>
</evidence>
<dbReference type="SUPFAM" id="SSF88723">
    <property type="entry name" value="PIN domain-like"/>
    <property type="match status" value="1"/>
</dbReference>
<dbReference type="InterPro" id="IPR019974">
    <property type="entry name" value="XPG_CS"/>
</dbReference>
<dbReference type="GO" id="GO:0046872">
    <property type="term" value="F:metal ion binding"/>
    <property type="evidence" value="ECO:0007669"/>
    <property type="project" value="UniProtKB-KW"/>
</dbReference>
<evidence type="ECO:0000256" key="1">
    <source>
        <dbReference type="ARBA" id="ARBA00022723"/>
    </source>
</evidence>
<feature type="domain" description="XPG N-terminal" evidence="6">
    <location>
        <begin position="1"/>
        <end position="74"/>
    </location>
</feature>
<dbReference type="PRINTS" id="PR00853">
    <property type="entry name" value="XPGRADSUPER"/>
</dbReference>
<accession>A0A6C0E682</accession>
<dbReference type="EMBL" id="MN739743">
    <property type="protein sequence ID" value="QHT24278.1"/>
    <property type="molecule type" value="Genomic_DNA"/>
</dbReference>
<keyword evidence="2" id="KW-0255">Endonuclease</keyword>
<dbReference type="Gene3D" id="3.40.50.1010">
    <property type="entry name" value="5'-nuclease"/>
    <property type="match status" value="1"/>
</dbReference>
<protein>
    <recommendedName>
        <fullName evidence="6">XPG N-terminal domain-containing protein</fullName>
    </recommendedName>
</protein>
<dbReference type="InterPro" id="IPR029060">
    <property type="entry name" value="PIN-like_dom_sf"/>
</dbReference>
<dbReference type="InterPro" id="IPR006084">
    <property type="entry name" value="XPG/Rad2"/>
</dbReference>
<keyword evidence="2" id="KW-0378">Hydrolase</keyword>
<keyword evidence="3" id="KW-0227">DNA damage</keyword>
<evidence type="ECO:0000256" key="3">
    <source>
        <dbReference type="ARBA" id="ARBA00022763"/>
    </source>
</evidence>
<dbReference type="InterPro" id="IPR006085">
    <property type="entry name" value="XPG_DNA_repair_N"/>
</dbReference>
<dbReference type="GO" id="GO:0006281">
    <property type="term" value="P:DNA repair"/>
    <property type="evidence" value="ECO:0007669"/>
    <property type="project" value="UniProtKB-KW"/>
</dbReference>
<keyword evidence="5" id="KW-0234">DNA repair</keyword>
<name>A0A6C0E682_9ZZZZ</name>
<sequence>MVNLADHAGESWGVDCSCLLYRARGAALAPVTVIASLLVRLRTAKITPVFIFDGRPPASKAATVDQRRADRQVIHKEMAEIRDAAETATAEERATMETRISELQRRAPVVTSGDKDEIKRLLYGAGVQFITATGEADDVLGFLCREGTLRGVVSTDTDMLARGVPLLVTPETNDATILTRIRLTDVLDGFRLTYRQFVDACMLMGSDYSEGTMEPREAIEAARAGVIVPGVSLMTGDNVLWNDIVSPKQQEKFNAGAPPTEPETIATFAAANKWPPRWCIILSKH</sequence>
<reference evidence="7" key="1">
    <citation type="journal article" date="2020" name="Nature">
        <title>Giant virus diversity and host interactions through global metagenomics.</title>
        <authorList>
            <person name="Schulz F."/>
            <person name="Roux S."/>
            <person name="Paez-Espino D."/>
            <person name="Jungbluth S."/>
            <person name="Walsh D.A."/>
            <person name="Denef V.J."/>
            <person name="McMahon K.D."/>
            <person name="Konstantinidis K.T."/>
            <person name="Eloe-Fadrosh E.A."/>
            <person name="Kyrpides N.C."/>
            <person name="Woyke T."/>
        </authorList>
    </citation>
    <scope>NUCLEOTIDE SEQUENCE</scope>
    <source>
        <strain evidence="7">GVMAG-M-3300023179-138</strain>
    </source>
</reference>
<dbReference type="PANTHER" id="PTHR11081:SF9">
    <property type="entry name" value="FLAP ENDONUCLEASE 1"/>
    <property type="match status" value="1"/>
</dbReference>
<dbReference type="SMART" id="SM00485">
    <property type="entry name" value="XPGN"/>
    <property type="match status" value="1"/>
</dbReference>
<evidence type="ECO:0000256" key="5">
    <source>
        <dbReference type="ARBA" id="ARBA00023204"/>
    </source>
</evidence>
<dbReference type="PANTHER" id="PTHR11081">
    <property type="entry name" value="FLAP ENDONUCLEASE FAMILY MEMBER"/>
    <property type="match status" value="1"/>
</dbReference>
<keyword evidence="4" id="KW-0460">Magnesium</keyword>
<evidence type="ECO:0000256" key="2">
    <source>
        <dbReference type="ARBA" id="ARBA00022759"/>
    </source>
</evidence>
<dbReference type="AlphaFoldDB" id="A0A6C0E682"/>